<dbReference type="SUPFAM" id="SSF109604">
    <property type="entry name" value="HD-domain/PDEase-like"/>
    <property type="match status" value="1"/>
</dbReference>
<organism evidence="2 3">
    <name type="scientific">Methylobacterium cerastii</name>
    <dbReference type="NCBI Taxonomy" id="932741"/>
    <lineage>
        <taxon>Bacteria</taxon>
        <taxon>Pseudomonadati</taxon>
        <taxon>Pseudomonadota</taxon>
        <taxon>Alphaproteobacteria</taxon>
        <taxon>Hyphomicrobiales</taxon>
        <taxon>Methylobacteriaceae</taxon>
        <taxon>Methylobacterium</taxon>
    </lineage>
</organism>
<protein>
    <recommendedName>
        <fullName evidence="1">HD-GYP domain-containing protein</fullName>
    </recommendedName>
</protein>
<gene>
    <name evidence="2" type="ORF">AFCDBAGC_4850</name>
</gene>
<dbReference type="InterPro" id="IPR003607">
    <property type="entry name" value="HD/PDEase_dom"/>
</dbReference>
<dbReference type="InterPro" id="IPR037522">
    <property type="entry name" value="HD_GYP_dom"/>
</dbReference>
<accession>A0ABQ4QNW3</accession>
<comment type="caution">
    <text evidence="2">The sequence shown here is derived from an EMBL/GenBank/DDBJ whole genome shotgun (WGS) entry which is preliminary data.</text>
</comment>
<dbReference type="PANTHER" id="PTHR43155">
    <property type="entry name" value="CYCLIC DI-GMP PHOSPHODIESTERASE PA4108-RELATED"/>
    <property type="match status" value="1"/>
</dbReference>
<dbReference type="EMBL" id="BPQG01000104">
    <property type="protein sequence ID" value="GJD46965.1"/>
    <property type="molecule type" value="Genomic_DNA"/>
</dbReference>
<dbReference type="PANTHER" id="PTHR43155:SF2">
    <property type="entry name" value="CYCLIC DI-GMP PHOSPHODIESTERASE PA4108"/>
    <property type="match status" value="1"/>
</dbReference>
<reference evidence="2 3" key="1">
    <citation type="journal article" date="2021" name="Front. Microbiol.">
        <title>Comprehensive Comparative Genomics and Phenotyping of Methylobacterium Species.</title>
        <authorList>
            <person name="Alessa O."/>
            <person name="Ogura Y."/>
            <person name="Fujitani Y."/>
            <person name="Takami H."/>
            <person name="Hayashi T."/>
            <person name="Sahin N."/>
            <person name="Tani A."/>
        </authorList>
    </citation>
    <scope>NUCLEOTIDE SEQUENCE [LARGE SCALE GENOMIC DNA]</scope>
    <source>
        <strain evidence="2 3">DSM 23679</strain>
    </source>
</reference>
<name>A0ABQ4QNW3_9HYPH</name>
<evidence type="ECO:0000259" key="1">
    <source>
        <dbReference type="PROSITE" id="PS51832"/>
    </source>
</evidence>
<dbReference type="InterPro" id="IPR006675">
    <property type="entry name" value="HDIG_dom"/>
</dbReference>
<dbReference type="Proteomes" id="UP001055117">
    <property type="component" value="Unassembled WGS sequence"/>
</dbReference>
<sequence>MGQPVIETKEGYILLVTDRLDRGEAVAEALGIAMDVRVTGPDFYNQDHGDLSGDVCEGVVTDIAFNREASVKSLRQILRNKGMREAPLMSMLRKVDGSEGENNFMRAKAVGAKICLSAATPPRKLAAAVVNTTHPDQSIVDRIVNRGLAKSGLAVGAILKVVDAGGAIDLPTVDAGVDPVINAIRHGGLARWLDSVWVHDDTTYQHSLQVAGLAAAVAMNLHFPKADQQRFIRAALMHDLGKGRIPLKILNKPGKLDDGEWAVMRTHAKIGHDILVRGGVTDELTLNTALHHHEMLDGTGYPDRLRGDGIADPVRLMTICDIYAALIEKRPYKDAKSPEEAFGILYSMGDKLERSMVDALARAVLKPEEREAA</sequence>
<dbReference type="PROSITE" id="PS51832">
    <property type="entry name" value="HD_GYP"/>
    <property type="match status" value="1"/>
</dbReference>
<evidence type="ECO:0000313" key="2">
    <source>
        <dbReference type="EMBL" id="GJD46965.1"/>
    </source>
</evidence>
<dbReference type="CDD" id="cd00077">
    <property type="entry name" value="HDc"/>
    <property type="match status" value="1"/>
</dbReference>
<proteinExistence type="predicted"/>
<dbReference type="Gene3D" id="1.10.3210.10">
    <property type="entry name" value="Hypothetical protein af1432"/>
    <property type="match status" value="1"/>
</dbReference>
<feature type="domain" description="HD-GYP" evidence="1">
    <location>
        <begin position="181"/>
        <end position="373"/>
    </location>
</feature>
<keyword evidence="3" id="KW-1185">Reference proteome</keyword>
<dbReference type="SMART" id="SM00471">
    <property type="entry name" value="HDc"/>
    <property type="match status" value="1"/>
</dbReference>
<dbReference type="NCBIfam" id="TIGR00277">
    <property type="entry name" value="HDIG"/>
    <property type="match status" value="1"/>
</dbReference>
<dbReference type="Pfam" id="PF13487">
    <property type="entry name" value="HD_5"/>
    <property type="match status" value="1"/>
</dbReference>
<evidence type="ECO:0000313" key="3">
    <source>
        <dbReference type="Proteomes" id="UP001055117"/>
    </source>
</evidence>